<gene>
    <name evidence="1" type="ORF">Cboi01_000373000</name>
</gene>
<proteinExistence type="predicted"/>
<protein>
    <submittedName>
        <fullName evidence="1">Unnamed protein product</fullName>
    </submittedName>
</protein>
<dbReference type="EMBL" id="BSXV01002140">
    <property type="protein sequence ID" value="GME94984.1"/>
    <property type="molecule type" value="Genomic_DNA"/>
</dbReference>
<evidence type="ECO:0000313" key="2">
    <source>
        <dbReference type="Proteomes" id="UP001165101"/>
    </source>
</evidence>
<evidence type="ECO:0000313" key="1">
    <source>
        <dbReference type="EMBL" id="GME94984.1"/>
    </source>
</evidence>
<reference evidence="1" key="1">
    <citation type="submission" date="2023-04" db="EMBL/GenBank/DDBJ databases">
        <title>Candida boidinii NBRC 1967.</title>
        <authorList>
            <person name="Ichikawa N."/>
            <person name="Sato H."/>
            <person name="Tonouchi N."/>
        </authorList>
    </citation>
    <scope>NUCLEOTIDE SEQUENCE</scope>
    <source>
        <strain evidence="1">NBRC 1967</strain>
    </source>
</reference>
<organism evidence="1 2">
    <name type="scientific">Candida boidinii</name>
    <name type="common">Yeast</name>
    <dbReference type="NCBI Taxonomy" id="5477"/>
    <lineage>
        <taxon>Eukaryota</taxon>
        <taxon>Fungi</taxon>
        <taxon>Dikarya</taxon>
        <taxon>Ascomycota</taxon>
        <taxon>Saccharomycotina</taxon>
        <taxon>Pichiomycetes</taxon>
        <taxon>Pichiales</taxon>
        <taxon>Pichiaceae</taxon>
        <taxon>Ogataea</taxon>
        <taxon>Ogataea/Candida clade</taxon>
    </lineage>
</organism>
<name>A0ACB5TTR6_CANBO</name>
<sequence length="97" mass="10982">MIQTLETLEAGKETLTKDGTNSINKISERQNHQLVQNIYKSPSDKLLISPISAKLSNPHKHLTKLYSINDNNQDQIRDKLNLSQVNLTSKLKSLDLN</sequence>
<accession>A0ACB5TTR6</accession>
<comment type="caution">
    <text evidence="1">The sequence shown here is derived from an EMBL/GenBank/DDBJ whole genome shotgun (WGS) entry which is preliminary data.</text>
</comment>
<keyword evidence="2" id="KW-1185">Reference proteome</keyword>
<dbReference type="Proteomes" id="UP001165101">
    <property type="component" value="Unassembled WGS sequence"/>
</dbReference>